<dbReference type="InterPro" id="IPR036267">
    <property type="entry name" value="RuvA_C_sf"/>
</dbReference>
<dbReference type="InterPro" id="IPR012340">
    <property type="entry name" value="NA-bd_OB-fold"/>
</dbReference>
<feature type="domain" description="Helix-hairpin-helix DNA-binding motif class 1" evidence="7">
    <location>
        <begin position="107"/>
        <end position="126"/>
    </location>
</feature>
<comment type="caution">
    <text evidence="8">The sequence shown here is derived from an EMBL/GenBank/DDBJ whole genome shotgun (WGS) entry which is preliminary data.</text>
</comment>
<accession>A0ABV7CSA1</accession>
<dbReference type="SUPFAM" id="SSF47781">
    <property type="entry name" value="RuvA domain 2-like"/>
    <property type="match status" value="1"/>
</dbReference>
<keyword evidence="1 6" id="KW-0963">Cytoplasm</keyword>
<evidence type="ECO:0000256" key="1">
    <source>
        <dbReference type="ARBA" id="ARBA00022490"/>
    </source>
</evidence>
<comment type="caution">
    <text evidence="6">Lacks conserved residue(s) required for the propagation of feature annotation.</text>
</comment>
<dbReference type="CDD" id="cd14332">
    <property type="entry name" value="UBA_RuvA_C"/>
    <property type="match status" value="1"/>
</dbReference>
<dbReference type="RefSeq" id="WP_390268396.1">
    <property type="nucleotide sequence ID" value="NZ_JBHRSA010000008.1"/>
</dbReference>
<keyword evidence="2 6" id="KW-0227">DNA damage</keyword>
<comment type="domain">
    <text evidence="6">Has three domains with a flexible linker between the domains II and III and assumes an 'L' shape. Domain III is highly mobile and contacts RuvB.</text>
</comment>
<dbReference type="InterPro" id="IPR011114">
    <property type="entry name" value="RuvA_C"/>
</dbReference>
<dbReference type="SMART" id="SM00278">
    <property type="entry name" value="HhH1"/>
    <property type="match status" value="2"/>
</dbReference>
<reference evidence="9" key="1">
    <citation type="journal article" date="2019" name="Int. J. Syst. Evol. Microbiol.">
        <title>The Global Catalogue of Microorganisms (GCM) 10K type strain sequencing project: providing services to taxonomists for standard genome sequencing and annotation.</title>
        <authorList>
            <consortium name="The Broad Institute Genomics Platform"/>
            <consortium name="The Broad Institute Genome Sequencing Center for Infectious Disease"/>
            <person name="Wu L."/>
            <person name="Ma J."/>
        </authorList>
    </citation>
    <scope>NUCLEOTIDE SEQUENCE [LARGE SCALE GENOMIC DNA]</scope>
    <source>
        <strain evidence="9">KCTC 13128</strain>
    </source>
</reference>
<sequence length="205" mass="22755">MIAYIKGKLVQILDEAVIVDVQGIGYEIFCANPFAFQDSFGKEVQIDTYHHVREDAHILYGFKKAAEKYLFTKLISVSGIGPKGALGILSSVDAAGFAAAIEREDEKFLTGFPGVGKKTARQMILDLKGKLTDLVVSQQDMPVDEPKDYDRPDNNTLLDEACEALRALGYSEKELRSIRPELQKEKSAGTDELIRKALSLLMKNR</sequence>
<evidence type="ECO:0000313" key="9">
    <source>
        <dbReference type="Proteomes" id="UP001595279"/>
    </source>
</evidence>
<evidence type="ECO:0000259" key="7">
    <source>
        <dbReference type="SMART" id="SM00278"/>
    </source>
</evidence>
<dbReference type="SUPFAM" id="SSF50249">
    <property type="entry name" value="Nucleic acid-binding proteins"/>
    <property type="match status" value="1"/>
</dbReference>
<organism evidence="8 9">
    <name type="scientific">Virgibacillus xinjiangensis</name>
    <dbReference type="NCBI Taxonomy" id="393090"/>
    <lineage>
        <taxon>Bacteria</taxon>
        <taxon>Bacillati</taxon>
        <taxon>Bacillota</taxon>
        <taxon>Bacilli</taxon>
        <taxon>Bacillales</taxon>
        <taxon>Bacillaceae</taxon>
        <taxon>Virgibacillus</taxon>
    </lineage>
</organism>
<dbReference type="Pfam" id="PF01330">
    <property type="entry name" value="RuvA_N"/>
    <property type="match status" value="1"/>
</dbReference>
<evidence type="ECO:0000313" key="8">
    <source>
        <dbReference type="EMBL" id="MFC3039279.1"/>
    </source>
</evidence>
<dbReference type="GO" id="GO:0003678">
    <property type="term" value="F:DNA helicase activity"/>
    <property type="evidence" value="ECO:0007669"/>
    <property type="project" value="UniProtKB-EC"/>
</dbReference>
<keyword evidence="3 6" id="KW-0238">DNA-binding</keyword>
<dbReference type="NCBIfam" id="TIGR00084">
    <property type="entry name" value="ruvA"/>
    <property type="match status" value="1"/>
</dbReference>
<dbReference type="Pfam" id="PF07499">
    <property type="entry name" value="RuvA_C"/>
    <property type="match status" value="1"/>
</dbReference>
<dbReference type="InterPro" id="IPR013849">
    <property type="entry name" value="DNA_helicase_Holl-junc_RuvA_I"/>
</dbReference>
<dbReference type="InterPro" id="IPR003583">
    <property type="entry name" value="Hlx-hairpin-Hlx_DNA-bd_motif"/>
</dbReference>
<dbReference type="Gene3D" id="1.10.150.20">
    <property type="entry name" value="5' to 3' exonuclease, C-terminal subdomain"/>
    <property type="match status" value="1"/>
</dbReference>
<dbReference type="SUPFAM" id="SSF46929">
    <property type="entry name" value="DNA helicase RuvA subunit, C-terminal domain"/>
    <property type="match status" value="1"/>
</dbReference>
<feature type="region of interest" description="Domain III" evidence="6">
    <location>
        <begin position="153"/>
        <end position="205"/>
    </location>
</feature>
<dbReference type="Proteomes" id="UP001595279">
    <property type="component" value="Unassembled WGS sequence"/>
</dbReference>
<protein>
    <recommendedName>
        <fullName evidence="6">Holliday junction branch migration complex subunit RuvA</fullName>
    </recommendedName>
</protein>
<keyword evidence="4 6" id="KW-0233">DNA recombination</keyword>
<comment type="function">
    <text evidence="6">The RuvA-RuvB-RuvC complex processes Holliday junction (HJ) DNA during genetic recombination and DNA repair, while the RuvA-RuvB complex plays an important role in the rescue of blocked DNA replication forks via replication fork reversal (RFR). RuvA specifically binds to HJ cruciform DNA, conferring on it an open structure. The RuvB hexamer acts as an ATP-dependent pump, pulling dsDNA into and through the RuvAB complex. HJ branch migration allows RuvC to scan DNA until it finds its consensus sequence, where it cleaves and resolves the cruciform DNA.</text>
</comment>
<dbReference type="InterPro" id="IPR010994">
    <property type="entry name" value="RuvA_2-like"/>
</dbReference>
<comment type="similarity">
    <text evidence="6">Belongs to the RuvA family.</text>
</comment>
<keyword evidence="8" id="KW-0378">Hydrolase</keyword>
<feature type="domain" description="Helix-hairpin-helix DNA-binding motif class 1" evidence="7">
    <location>
        <begin position="72"/>
        <end position="91"/>
    </location>
</feature>
<keyword evidence="9" id="KW-1185">Reference proteome</keyword>
<dbReference type="Gene3D" id="2.40.50.140">
    <property type="entry name" value="Nucleic acid-binding proteins"/>
    <property type="match status" value="1"/>
</dbReference>
<evidence type="ECO:0000256" key="3">
    <source>
        <dbReference type="ARBA" id="ARBA00023125"/>
    </source>
</evidence>
<keyword evidence="5 6" id="KW-0234">DNA repair</keyword>
<dbReference type="GO" id="GO:0016787">
    <property type="term" value="F:hydrolase activity"/>
    <property type="evidence" value="ECO:0007669"/>
    <property type="project" value="UniProtKB-KW"/>
</dbReference>
<dbReference type="HAMAP" id="MF_00031">
    <property type="entry name" value="DNA_HJ_migration_RuvA"/>
    <property type="match status" value="1"/>
</dbReference>
<proteinExistence type="inferred from homology"/>
<comment type="subunit">
    <text evidence="6">Homotetramer. Forms an RuvA(8)-RuvB(12)-Holliday junction (HJ) complex. HJ DNA is sandwiched between 2 RuvA tetramers; dsDNA enters through RuvA and exits via RuvB. An RuvB hexamer assembles on each DNA strand where it exits the tetramer. Each RuvB hexamer is contacted by two RuvA subunits (via domain III) on 2 adjacent RuvB subunits; this complex drives branch migration. In the full resolvosome a probable DNA-RuvA(4)-RuvB(12)-RuvC(2) complex forms which resolves the HJ.</text>
</comment>
<gene>
    <name evidence="6 8" type="primary">ruvA</name>
    <name evidence="8" type="ORF">ACFOGI_03325</name>
</gene>
<evidence type="ECO:0000256" key="4">
    <source>
        <dbReference type="ARBA" id="ARBA00023172"/>
    </source>
</evidence>
<dbReference type="Pfam" id="PF14520">
    <property type="entry name" value="HHH_5"/>
    <property type="match status" value="1"/>
</dbReference>
<evidence type="ECO:0000256" key="2">
    <source>
        <dbReference type="ARBA" id="ARBA00022763"/>
    </source>
</evidence>
<comment type="subcellular location">
    <subcellularLocation>
        <location evidence="6">Cytoplasm</location>
    </subcellularLocation>
</comment>
<evidence type="ECO:0000256" key="6">
    <source>
        <dbReference type="HAMAP-Rule" id="MF_00031"/>
    </source>
</evidence>
<evidence type="ECO:0000256" key="5">
    <source>
        <dbReference type="ARBA" id="ARBA00023204"/>
    </source>
</evidence>
<dbReference type="Gene3D" id="1.10.8.10">
    <property type="entry name" value="DNA helicase RuvA subunit, C-terminal domain"/>
    <property type="match status" value="1"/>
</dbReference>
<name>A0ABV7CSA1_9BACI</name>
<dbReference type="InterPro" id="IPR000085">
    <property type="entry name" value="RuvA"/>
</dbReference>
<dbReference type="EMBL" id="JBHRSA010000008">
    <property type="protein sequence ID" value="MFC3039279.1"/>
    <property type="molecule type" value="Genomic_DNA"/>
</dbReference>